<keyword evidence="4" id="KW-1015">Disulfide bond</keyword>
<dbReference type="SUPFAM" id="SSF57625">
    <property type="entry name" value="Invertebrate chitin-binding proteins"/>
    <property type="match status" value="3"/>
</dbReference>
<dbReference type="EnsemblMetazoa" id="AFUN014017-RA">
    <property type="protein sequence ID" value="AFUN014017-PA"/>
    <property type="gene ID" value="AFUN014017"/>
</dbReference>
<dbReference type="InterPro" id="IPR036508">
    <property type="entry name" value="Chitin-bd_dom_sf"/>
</dbReference>
<dbReference type="AlphaFoldDB" id="A0A182S0I2"/>
<feature type="domain" description="Chitin-binding type-2" evidence="7">
    <location>
        <begin position="30"/>
        <end position="89"/>
    </location>
</feature>
<evidence type="ECO:0000256" key="4">
    <source>
        <dbReference type="ARBA" id="ARBA00023157"/>
    </source>
</evidence>
<dbReference type="InterPro" id="IPR002557">
    <property type="entry name" value="Chitin-bd_dom"/>
</dbReference>
<dbReference type="VEuPathDB" id="VectorBase:AFUN2_001118"/>
<accession>A0A182S0I2</accession>
<evidence type="ECO:0000259" key="7">
    <source>
        <dbReference type="PROSITE" id="PS50940"/>
    </source>
</evidence>
<feature type="signal peptide" evidence="6">
    <location>
        <begin position="1"/>
        <end position="15"/>
    </location>
</feature>
<keyword evidence="1" id="KW-0147">Chitin-binding</keyword>
<evidence type="ECO:0000313" key="8">
    <source>
        <dbReference type="EnsemblMetazoa" id="AFUN014017-PA"/>
    </source>
</evidence>
<dbReference type="Pfam" id="PF01607">
    <property type="entry name" value="CBM_14"/>
    <property type="match status" value="3"/>
</dbReference>
<evidence type="ECO:0000256" key="1">
    <source>
        <dbReference type="ARBA" id="ARBA00022669"/>
    </source>
</evidence>
<dbReference type="VEuPathDB" id="VectorBase:AFUN014017"/>
<protein>
    <recommendedName>
        <fullName evidence="7">Chitin-binding type-2 domain-containing protein</fullName>
    </recommendedName>
</protein>
<dbReference type="GO" id="GO:0005576">
    <property type="term" value="C:extracellular region"/>
    <property type="evidence" value="ECO:0007669"/>
    <property type="project" value="InterPro"/>
</dbReference>
<keyword evidence="5" id="KW-0325">Glycoprotein</keyword>
<organism evidence="8">
    <name type="scientific">Anopheles funestus</name>
    <name type="common">African malaria mosquito</name>
    <dbReference type="NCBI Taxonomy" id="62324"/>
    <lineage>
        <taxon>Eukaryota</taxon>
        <taxon>Metazoa</taxon>
        <taxon>Ecdysozoa</taxon>
        <taxon>Arthropoda</taxon>
        <taxon>Hexapoda</taxon>
        <taxon>Insecta</taxon>
        <taxon>Pterygota</taxon>
        <taxon>Neoptera</taxon>
        <taxon>Endopterygota</taxon>
        <taxon>Diptera</taxon>
        <taxon>Nematocera</taxon>
        <taxon>Culicoidea</taxon>
        <taxon>Culicidae</taxon>
        <taxon>Anophelinae</taxon>
        <taxon>Anopheles</taxon>
    </lineage>
</organism>
<keyword evidence="3" id="KW-0677">Repeat</keyword>
<proteinExistence type="predicted"/>
<evidence type="ECO:0000256" key="6">
    <source>
        <dbReference type="SAM" id="SignalP"/>
    </source>
</evidence>
<dbReference type="Gene3D" id="2.170.140.10">
    <property type="entry name" value="Chitin binding domain"/>
    <property type="match status" value="3"/>
</dbReference>
<evidence type="ECO:0000256" key="5">
    <source>
        <dbReference type="ARBA" id="ARBA00023180"/>
    </source>
</evidence>
<feature type="domain" description="Chitin-binding type-2" evidence="7">
    <location>
        <begin position="131"/>
        <end position="191"/>
    </location>
</feature>
<dbReference type="PROSITE" id="PS50940">
    <property type="entry name" value="CHIT_BIND_II"/>
    <property type="match status" value="3"/>
</dbReference>
<evidence type="ECO:0000256" key="3">
    <source>
        <dbReference type="ARBA" id="ARBA00022737"/>
    </source>
</evidence>
<name>A0A182S0I2_ANOFN</name>
<reference evidence="8" key="1">
    <citation type="submission" date="2020-05" db="UniProtKB">
        <authorList>
            <consortium name="EnsemblMetazoa"/>
        </authorList>
    </citation>
    <scope>IDENTIFICATION</scope>
    <source>
        <strain evidence="8">FUMOZ</strain>
    </source>
</reference>
<dbReference type="InterPro" id="IPR051940">
    <property type="entry name" value="Chitin_bind-dev_reg"/>
</dbReference>
<dbReference type="STRING" id="62324.A0A182S0I2"/>
<dbReference type="SMART" id="SM00494">
    <property type="entry name" value="ChtBD2"/>
    <property type="match status" value="3"/>
</dbReference>
<sequence length="284" mass="31047">MIVLLLFAIVGLVYGTETEPWNMPENCAIDPRCPLIDNSLNPVFLHATSCNKFLQCAYGKACELSCPIGLHWSAQLNRCEWPNVACCDPSVQCVPQSPTVPNTPVPITTTTPSSTTVGIPGNNQPNQCTVDARCPFDDNTNQPTLLAHETDCNLFYKCSYGRRCLLACKPGEHFSVHLQRCDWTQFACCDPNVPCQQLSTTPVLPTNVPSTDCRPDSRCSLGDDPLKPLLLSVPNNCGAFYKCRNGDACLLSCPPGQHFSQTLQVCEWPQVACCDPSVTCGSWN</sequence>
<dbReference type="PANTHER" id="PTHR23301:SF0">
    <property type="entry name" value="CHITIN-BINDING TYPE-2 DOMAIN-CONTAINING PROTEIN-RELATED"/>
    <property type="match status" value="1"/>
</dbReference>
<feature type="chain" id="PRO_5030024353" description="Chitin-binding type-2 domain-containing protein" evidence="6">
    <location>
        <begin position="16"/>
        <end position="284"/>
    </location>
</feature>
<feature type="domain" description="Chitin-binding type-2" evidence="7">
    <location>
        <begin position="216"/>
        <end position="276"/>
    </location>
</feature>
<evidence type="ECO:0000256" key="2">
    <source>
        <dbReference type="ARBA" id="ARBA00022729"/>
    </source>
</evidence>
<dbReference type="GO" id="GO:0008061">
    <property type="term" value="F:chitin binding"/>
    <property type="evidence" value="ECO:0007669"/>
    <property type="project" value="UniProtKB-KW"/>
</dbReference>
<keyword evidence="2 6" id="KW-0732">Signal</keyword>
<dbReference type="PANTHER" id="PTHR23301">
    <property type="entry name" value="CHITIN BINDING PERITROPHIN-A"/>
    <property type="match status" value="1"/>
</dbReference>